<sequence>IPAAEMPGNRALPKLPYKVQVESATKNGTTEVGLPDVEEVMRVRVRERLDPDVDVS</sequence>
<proteinExistence type="predicted"/>
<dbReference type="EMBL" id="BART01032945">
    <property type="protein sequence ID" value="GAH16179.1"/>
    <property type="molecule type" value="Genomic_DNA"/>
</dbReference>
<accession>X1EGA9</accession>
<name>X1EGA9_9ZZZZ</name>
<comment type="caution">
    <text evidence="1">The sequence shown here is derived from an EMBL/GenBank/DDBJ whole genome shotgun (WGS) entry which is preliminary data.</text>
</comment>
<feature type="non-terminal residue" evidence="1">
    <location>
        <position position="1"/>
    </location>
</feature>
<organism evidence="1">
    <name type="scientific">marine sediment metagenome</name>
    <dbReference type="NCBI Taxonomy" id="412755"/>
    <lineage>
        <taxon>unclassified sequences</taxon>
        <taxon>metagenomes</taxon>
        <taxon>ecological metagenomes</taxon>
    </lineage>
</organism>
<protein>
    <submittedName>
        <fullName evidence="1">Uncharacterized protein</fullName>
    </submittedName>
</protein>
<gene>
    <name evidence="1" type="ORF">S01H4_56782</name>
</gene>
<evidence type="ECO:0000313" key="1">
    <source>
        <dbReference type="EMBL" id="GAH16179.1"/>
    </source>
</evidence>
<reference evidence="1" key="1">
    <citation type="journal article" date="2014" name="Front. Microbiol.">
        <title>High frequency of phylogenetically diverse reductive dehalogenase-homologous genes in deep subseafloor sedimentary metagenomes.</title>
        <authorList>
            <person name="Kawai M."/>
            <person name="Futagami T."/>
            <person name="Toyoda A."/>
            <person name="Takaki Y."/>
            <person name="Nishi S."/>
            <person name="Hori S."/>
            <person name="Arai W."/>
            <person name="Tsubouchi T."/>
            <person name="Morono Y."/>
            <person name="Uchiyama I."/>
            <person name="Ito T."/>
            <person name="Fujiyama A."/>
            <person name="Inagaki F."/>
            <person name="Takami H."/>
        </authorList>
    </citation>
    <scope>NUCLEOTIDE SEQUENCE</scope>
    <source>
        <strain evidence="1">Expedition CK06-06</strain>
    </source>
</reference>
<dbReference type="AlphaFoldDB" id="X1EGA9"/>